<dbReference type="PROSITE" id="PS00865">
    <property type="entry name" value="UBIQUITIN_ACTIVAT_2"/>
    <property type="match status" value="1"/>
</dbReference>
<dbReference type="InterPro" id="IPR045886">
    <property type="entry name" value="ThiF/MoeB/HesA"/>
</dbReference>
<comment type="pathway">
    <text evidence="2">Protein modification; protein ubiquitination.</text>
</comment>
<dbReference type="PANTHER" id="PTHR10953">
    <property type="entry name" value="UBIQUITIN-ACTIVATING ENZYME E1"/>
    <property type="match status" value="1"/>
</dbReference>
<dbReference type="InterPro" id="IPR018965">
    <property type="entry name" value="Ub-activating_enz_E1_C"/>
</dbReference>
<dbReference type="InterPro" id="IPR019572">
    <property type="entry name" value="UBA_E1_SCCH"/>
</dbReference>
<dbReference type="Gene3D" id="1.10.10.2660">
    <property type="entry name" value="Ubiquitin-activating enzyme E1, SCCH domain"/>
    <property type="match status" value="1"/>
</dbReference>
<dbReference type="GO" id="GO:0004839">
    <property type="term" value="F:ubiquitin activating enzyme activity"/>
    <property type="evidence" value="ECO:0007669"/>
    <property type="project" value="UniProtKB-EC"/>
</dbReference>
<dbReference type="InterPro" id="IPR000011">
    <property type="entry name" value="UBQ/SUMO-activ_enz_E1-like"/>
</dbReference>
<evidence type="ECO:0000313" key="13">
    <source>
        <dbReference type="Proteomes" id="UP000031668"/>
    </source>
</evidence>
<organism evidence="12 13">
    <name type="scientific">Thelohanellus kitauei</name>
    <name type="common">Myxosporean</name>
    <dbReference type="NCBI Taxonomy" id="669202"/>
    <lineage>
        <taxon>Eukaryota</taxon>
        <taxon>Metazoa</taxon>
        <taxon>Cnidaria</taxon>
        <taxon>Myxozoa</taxon>
        <taxon>Myxosporea</taxon>
        <taxon>Bivalvulida</taxon>
        <taxon>Platysporina</taxon>
        <taxon>Myxobolidae</taxon>
        <taxon>Thelohanellus</taxon>
    </lineage>
</organism>
<accession>A0A0C2N149</accession>
<evidence type="ECO:0000256" key="1">
    <source>
        <dbReference type="ARBA" id="ARBA00000488"/>
    </source>
</evidence>
<dbReference type="GO" id="GO:0005524">
    <property type="term" value="F:ATP binding"/>
    <property type="evidence" value="ECO:0007669"/>
    <property type="project" value="UniProtKB-KW"/>
</dbReference>
<dbReference type="InterPro" id="IPR042063">
    <property type="entry name" value="Ubi_acti_E1_SCCH"/>
</dbReference>
<evidence type="ECO:0000256" key="10">
    <source>
        <dbReference type="RuleBase" id="RU000519"/>
    </source>
</evidence>
<dbReference type="EC" id="6.2.1.45" evidence="4"/>
<comment type="catalytic activity">
    <reaction evidence="1">
        <text>ATP + ubiquitin + [E1 ubiquitin-activating enzyme]-L-cysteine = AMP + diphosphate + S-ubiquitinyl-[E1 ubiquitin-activating enzyme]-L-cysteine.</text>
        <dbReference type="EC" id="6.2.1.45"/>
    </reaction>
</comment>
<dbReference type="Pfam" id="PF00899">
    <property type="entry name" value="ThiF"/>
    <property type="match status" value="1"/>
</dbReference>
<dbReference type="SUPFAM" id="SSF69572">
    <property type="entry name" value="Activating enzymes of the ubiquitin-like proteins"/>
    <property type="match status" value="2"/>
</dbReference>
<keyword evidence="6 10" id="KW-0547">Nucleotide-binding</keyword>
<evidence type="ECO:0000313" key="12">
    <source>
        <dbReference type="EMBL" id="KII73336.1"/>
    </source>
</evidence>
<dbReference type="InterPro" id="IPR032418">
    <property type="entry name" value="E1_FCCH"/>
</dbReference>
<evidence type="ECO:0000259" key="11">
    <source>
        <dbReference type="SMART" id="SM00985"/>
    </source>
</evidence>
<dbReference type="InterPro" id="IPR018075">
    <property type="entry name" value="UBQ-activ_enz_E1"/>
</dbReference>
<dbReference type="InterPro" id="IPR035985">
    <property type="entry name" value="Ubiquitin-activating_enz"/>
</dbReference>
<dbReference type="Gene3D" id="2.40.30.180">
    <property type="entry name" value="Ubiquitin-activating enzyme E1, FCCH domain"/>
    <property type="match status" value="1"/>
</dbReference>
<dbReference type="GO" id="GO:0019948">
    <property type="term" value="F:SUMO activating enzyme activity"/>
    <property type="evidence" value="ECO:0007669"/>
    <property type="project" value="TreeGrafter"/>
</dbReference>
<feature type="active site" description="Glycyl thioester intermediate" evidence="9">
    <location>
        <position position="584"/>
    </location>
</feature>
<dbReference type="Gene3D" id="3.40.50.720">
    <property type="entry name" value="NAD(P)-binding Rossmann-like Domain"/>
    <property type="match status" value="1"/>
</dbReference>
<name>A0A0C2N149_THEKT</name>
<dbReference type="FunFam" id="3.40.50.12550:FF:000002">
    <property type="entry name" value="Putative ubiquitin-activating enzyme e1"/>
    <property type="match status" value="1"/>
</dbReference>
<dbReference type="Gene3D" id="3.40.50.12550">
    <property type="entry name" value="Ubiquitin-activating enzyme E1, inactive adenylation domain, subdomain 2"/>
    <property type="match status" value="1"/>
</dbReference>
<dbReference type="Pfam" id="PF10585">
    <property type="entry name" value="UBA_E1_SCCH"/>
    <property type="match status" value="1"/>
</dbReference>
<dbReference type="InterPro" id="IPR033127">
    <property type="entry name" value="UBQ-activ_enz_E1_Cys_AS"/>
</dbReference>
<dbReference type="Gene3D" id="3.50.50.80">
    <property type="entry name" value="Ubiquitin-activating enzyme E1, inactive adenylation domain, subdomain 1"/>
    <property type="match status" value="1"/>
</dbReference>
<dbReference type="GO" id="GO:0031510">
    <property type="term" value="C:SUMO activating enzyme complex"/>
    <property type="evidence" value="ECO:0007669"/>
    <property type="project" value="TreeGrafter"/>
</dbReference>
<dbReference type="FunFam" id="2.40.30.180:FF:000001">
    <property type="entry name" value="ubiquitin-like modifier-activating enzyme 1"/>
    <property type="match status" value="1"/>
</dbReference>
<proteinExistence type="inferred from homology"/>
<evidence type="ECO:0000256" key="6">
    <source>
        <dbReference type="ARBA" id="ARBA00022741"/>
    </source>
</evidence>
<evidence type="ECO:0000256" key="3">
    <source>
        <dbReference type="ARBA" id="ARBA00005673"/>
    </source>
</evidence>
<dbReference type="FunFam" id="3.50.50.80:FF:000001">
    <property type="entry name" value="ubiquitin-like modifier-activating enzyme 1"/>
    <property type="match status" value="1"/>
</dbReference>
<evidence type="ECO:0000256" key="8">
    <source>
        <dbReference type="ARBA" id="ARBA00022840"/>
    </source>
</evidence>
<protein>
    <recommendedName>
        <fullName evidence="4">E1 ubiquitin-activating enzyme</fullName>
        <ecNumber evidence="4">6.2.1.45</ecNumber>
    </recommendedName>
</protein>
<dbReference type="PANTHER" id="PTHR10953:SF4">
    <property type="entry name" value="UBIQUITIN-ACTIVATING ENZYME E1 C-TERMINAL DOMAIN-CONTAINING PROTEIN"/>
    <property type="match status" value="1"/>
</dbReference>
<dbReference type="InterPro" id="IPR038252">
    <property type="entry name" value="UBA_E1_C_sf"/>
</dbReference>
<evidence type="ECO:0000256" key="2">
    <source>
        <dbReference type="ARBA" id="ARBA00004906"/>
    </source>
</evidence>
<gene>
    <name evidence="12" type="ORF">RF11_05684</name>
</gene>
<keyword evidence="7 10" id="KW-0833">Ubl conjugation pathway</keyword>
<dbReference type="Pfam" id="PF09358">
    <property type="entry name" value="E1_UFD"/>
    <property type="match status" value="1"/>
</dbReference>
<dbReference type="GO" id="GO:0005737">
    <property type="term" value="C:cytoplasm"/>
    <property type="evidence" value="ECO:0007669"/>
    <property type="project" value="TreeGrafter"/>
</dbReference>
<dbReference type="InterPro" id="IPR032420">
    <property type="entry name" value="E1_4HB"/>
</dbReference>
<dbReference type="InterPro" id="IPR000594">
    <property type="entry name" value="ThiF_NAD_FAD-bd"/>
</dbReference>
<evidence type="ECO:0000256" key="7">
    <source>
        <dbReference type="ARBA" id="ARBA00022786"/>
    </source>
</evidence>
<dbReference type="InterPro" id="IPR042302">
    <property type="entry name" value="E1_FCCH_sf"/>
</dbReference>
<dbReference type="GO" id="GO:0016925">
    <property type="term" value="P:protein sumoylation"/>
    <property type="evidence" value="ECO:0007669"/>
    <property type="project" value="TreeGrafter"/>
</dbReference>
<evidence type="ECO:0000256" key="9">
    <source>
        <dbReference type="PROSITE-ProRule" id="PRU10132"/>
    </source>
</evidence>
<dbReference type="Gene3D" id="3.10.290.60">
    <property type="entry name" value="Ubiquitin-activating enzyme E1, UFD domain"/>
    <property type="match status" value="1"/>
</dbReference>
<evidence type="ECO:0000256" key="5">
    <source>
        <dbReference type="ARBA" id="ARBA00022598"/>
    </source>
</evidence>
<evidence type="ECO:0000256" key="4">
    <source>
        <dbReference type="ARBA" id="ARBA00012990"/>
    </source>
</evidence>
<dbReference type="OrthoDB" id="10252231at2759"/>
<dbReference type="UniPathway" id="UPA00143"/>
<dbReference type="Pfam" id="PF16191">
    <property type="entry name" value="E1_4HB"/>
    <property type="match status" value="1"/>
</dbReference>
<sequence length="1019" mass="115441">MPELDEGLYSRQIYVLGSDAMHRMNRTNVLIHGLDGLGVEIAKNIILGGVHAVLLHDTRTCKLPDLSTHYYLSPADLGKNLAEISRSHLERLNEYVKINSNSKPLTLETFDNIHIAIIVNKSYSEIDAIYQLTGGRDIKIVVVNVYGLVGFIFCDFGTDFFVNDKNGEPCIETRIETVDNSLEGIVTCLEDKRHGFEDGDYIVFSEVEKMEGLNNFPPRQIKVISPYSFSVGDLSMFSDFGTGGVAKQVKMPEKMHFKSFNESIKNPSFVISDFEKFSRPSLLHLCFYTLQIFVQRRGCFPRPHNISDAEAFVDMAKSVNGNDVPMVDSLDEDFLRVFSFQCSGSLCPMFSFFGGFAAQEVFKAVTGKFTPIHQTYYFDAFECLPCNFLELSESEFQPINSRYDAQIAVFGKKFQQILSELNVFIVGSGAIGCEHLKNIAMIGAGITHKGSVTITDMDTVERSNLNRQFLFRSSDIGKFKSEAACNAAHTLNPEVKFIPFVHRMGVETEKIFNDDFFEKTHVILNALDNVEARTYMDQKCLFYQKPLLESGTLGPKGNVQVILPNLTESYTSSYDPPEKTIPMCTLKNFPYLPEHTIQWARDLFEGSFTQWPTLLKNFLDNPQSILNERNAVDTDKLKILKTSLFHKDTVSFEDCIKWAKNIVKVQFRDEIEQLIHSFPKDRLTQHGVPFWSGTKRYPSVFEIGRSEPELYKCFITSAAKLRASNFGISCNWSDEKIMDFEKTIVIEKFTPKKNFFVAVTDSEVANQGRVDDDGGLLSGGTEQFYKEVKDFITKNALVINDIVFEKDDDTNHHIDFIYAASNLRAFNYRIPFSDKLTVKLIAGKIVPAIATTTAAISGLACLEFYKIVSGYADVKYFRNSFLNLALAFSTFSEPVKCKINKFRGLETSIWFKIEIDAISPTNPQSECTLEEFFAIVKERYGVDIDMVSHGTSLLFGTFMDARKRTDKLFTPVSQIVESVTKKKLEDHVNWLLLDCTSSSMDGEEEVEIPPILYRLVRRS</sequence>
<feature type="domain" description="Ubiquitin-activating enzyme E1 C-terminal" evidence="11">
    <location>
        <begin position="877"/>
        <end position="1011"/>
    </location>
</feature>
<dbReference type="PRINTS" id="PR01849">
    <property type="entry name" value="UBIQUITINACT"/>
</dbReference>
<keyword evidence="13" id="KW-1185">Reference proteome</keyword>
<dbReference type="Proteomes" id="UP000031668">
    <property type="component" value="Unassembled WGS sequence"/>
</dbReference>
<dbReference type="AlphaFoldDB" id="A0A0C2N149"/>
<reference evidence="12 13" key="1">
    <citation type="journal article" date="2014" name="Genome Biol. Evol.">
        <title>The genome of the myxosporean Thelohanellus kitauei shows adaptations to nutrient acquisition within its fish host.</title>
        <authorList>
            <person name="Yang Y."/>
            <person name="Xiong J."/>
            <person name="Zhou Z."/>
            <person name="Huo F."/>
            <person name="Miao W."/>
            <person name="Ran C."/>
            <person name="Liu Y."/>
            <person name="Zhang J."/>
            <person name="Feng J."/>
            <person name="Wang M."/>
            <person name="Wang M."/>
            <person name="Wang L."/>
            <person name="Yao B."/>
        </authorList>
    </citation>
    <scope>NUCLEOTIDE SEQUENCE [LARGE SCALE GENOMIC DNA]</scope>
    <source>
        <strain evidence="12">Wuqing</strain>
    </source>
</reference>
<keyword evidence="5 10" id="KW-0436">Ligase</keyword>
<comment type="caution">
    <text evidence="12">The sequence shown here is derived from an EMBL/GenBank/DDBJ whole genome shotgun (WGS) entry which is preliminary data.</text>
</comment>
<dbReference type="SMART" id="SM00985">
    <property type="entry name" value="UBA_e1_C"/>
    <property type="match status" value="1"/>
</dbReference>
<dbReference type="InterPro" id="IPR042449">
    <property type="entry name" value="Ub-E1_IAD_1"/>
</dbReference>
<keyword evidence="8 10" id="KW-0067">ATP-binding</keyword>
<dbReference type="OMA" id="CIREKCN"/>
<comment type="similarity">
    <text evidence="3 10">Belongs to the ubiquitin-activating E1 family.</text>
</comment>
<dbReference type="NCBIfam" id="TIGR01408">
    <property type="entry name" value="Ube1"/>
    <property type="match status" value="1"/>
</dbReference>
<dbReference type="EMBL" id="JWZT01000881">
    <property type="protein sequence ID" value="KII73336.1"/>
    <property type="molecule type" value="Genomic_DNA"/>
</dbReference>
<dbReference type="Pfam" id="PF16190">
    <property type="entry name" value="E1_FCCH"/>
    <property type="match status" value="1"/>
</dbReference>